<proteinExistence type="inferred from homology"/>
<dbReference type="AlphaFoldDB" id="A0A497EYJ0"/>
<reference evidence="10 11" key="1">
    <citation type="submission" date="2018-06" db="EMBL/GenBank/DDBJ databases">
        <title>Extensive metabolic versatility and redundancy in microbially diverse, dynamic hydrothermal sediments.</title>
        <authorList>
            <person name="Dombrowski N."/>
            <person name="Teske A."/>
            <person name="Baker B.J."/>
        </authorList>
    </citation>
    <scope>NUCLEOTIDE SEQUENCE [LARGE SCALE GENOMIC DNA]</scope>
    <source>
        <strain evidence="10">B29_G17</strain>
    </source>
</reference>
<dbReference type="Gene3D" id="3.40.50.150">
    <property type="entry name" value="Vaccinia Virus protein VP39"/>
    <property type="match status" value="1"/>
</dbReference>
<dbReference type="EMBL" id="QMQZ01000014">
    <property type="protein sequence ID" value="RLE52091.1"/>
    <property type="molecule type" value="Genomic_DNA"/>
</dbReference>
<evidence type="ECO:0000256" key="2">
    <source>
        <dbReference type="ARBA" id="ARBA00022552"/>
    </source>
</evidence>
<dbReference type="Pfam" id="PF00398">
    <property type="entry name" value="RrnaAD"/>
    <property type="match status" value="1"/>
</dbReference>
<evidence type="ECO:0000256" key="6">
    <source>
        <dbReference type="ARBA" id="ARBA00022884"/>
    </source>
</evidence>
<dbReference type="Proteomes" id="UP000268446">
    <property type="component" value="Unassembled WGS sequence"/>
</dbReference>
<dbReference type="InterPro" id="IPR020598">
    <property type="entry name" value="rRNA_Ade_methylase_Trfase_N"/>
</dbReference>
<comment type="caution">
    <text evidence="10">The sequence shown here is derived from an EMBL/GenBank/DDBJ whole genome shotgun (WGS) entry which is preliminary data.</text>
</comment>
<feature type="binding site" evidence="7 8">
    <location>
        <position position="78"/>
    </location>
    <ligand>
        <name>S-adenosyl-L-methionine</name>
        <dbReference type="ChEBI" id="CHEBI:59789"/>
    </ligand>
</feature>
<dbReference type="EC" id="2.1.1.-" evidence="7"/>
<dbReference type="NCBIfam" id="TIGR00755">
    <property type="entry name" value="ksgA"/>
    <property type="match status" value="1"/>
</dbReference>
<dbReference type="PROSITE" id="PS01131">
    <property type="entry name" value="RRNA_A_DIMETH"/>
    <property type="match status" value="1"/>
</dbReference>
<evidence type="ECO:0000256" key="4">
    <source>
        <dbReference type="ARBA" id="ARBA00022679"/>
    </source>
</evidence>
<dbReference type="GO" id="GO:0005737">
    <property type="term" value="C:cytoplasm"/>
    <property type="evidence" value="ECO:0007669"/>
    <property type="project" value="UniProtKB-SubCell"/>
</dbReference>
<sequence length="290" mass="33019">MASCMGSLLAETKRILRLFNIRPRKKLGQNFVVSRRLIEDLISFSSLSNHDVVLEIGAGIGSLTLALADVARKVFAVEVDSRLVKVLKWRLKDYDNVEVIQADALAIEFPVVDKIVSNLPFSISSPLTFKLIEEPKFRFAVLTYQKEFAERLVAKPGTHQYGRLTVAVGLFAEVDLLRYVSRNCFYPPPDVDAAVVKLTPKKLESPSEVEEFLLELLKWLFSQRNRKLRSPLLHYLTKVRGLSAEECSEVVRVVPYMEVRVRDLTPRQFIEIADVLFRRLRIIEGSELSG</sequence>
<comment type="subcellular location">
    <subcellularLocation>
        <location evidence="7">Cytoplasm</location>
    </subcellularLocation>
</comment>
<dbReference type="InterPro" id="IPR029063">
    <property type="entry name" value="SAM-dependent_MTases_sf"/>
</dbReference>
<comment type="similarity">
    <text evidence="7">Belongs to the class I-like SAM-binding methyltransferase superfamily. rRNA adenine N(6)-methyltransferase family. RsmA subfamily.</text>
</comment>
<keyword evidence="1 7" id="KW-0963">Cytoplasm</keyword>
<evidence type="ECO:0000256" key="5">
    <source>
        <dbReference type="ARBA" id="ARBA00022691"/>
    </source>
</evidence>
<keyword evidence="3 7" id="KW-0489">Methyltransferase</keyword>
<dbReference type="GO" id="GO:0003723">
    <property type="term" value="F:RNA binding"/>
    <property type="evidence" value="ECO:0007669"/>
    <property type="project" value="UniProtKB-UniRule"/>
</dbReference>
<keyword evidence="6 7" id="KW-0694">RNA-binding</keyword>
<dbReference type="GO" id="GO:0000179">
    <property type="term" value="F:rRNA (adenine-N6,N6-)-dimethyltransferase activity"/>
    <property type="evidence" value="ECO:0007669"/>
    <property type="project" value="UniProtKB-UniRule"/>
</dbReference>
<dbReference type="InterPro" id="IPR001737">
    <property type="entry name" value="KsgA/Erm"/>
</dbReference>
<gene>
    <name evidence="7 10" type="primary">rsmA</name>
    <name evidence="7" type="synonym">ksgA</name>
    <name evidence="10" type="ORF">DRJ20_00840</name>
</gene>
<dbReference type="InterPro" id="IPR020596">
    <property type="entry name" value="rRNA_Ade_Mease_Trfase_CS"/>
</dbReference>
<evidence type="ECO:0000259" key="9">
    <source>
        <dbReference type="SMART" id="SM00650"/>
    </source>
</evidence>
<dbReference type="PANTHER" id="PTHR11727:SF7">
    <property type="entry name" value="DIMETHYLADENOSINE TRANSFERASE-RELATED"/>
    <property type="match status" value="1"/>
</dbReference>
<evidence type="ECO:0000256" key="3">
    <source>
        <dbReference type="ARBA" id="ARBA00022603"/>
    </source>
</evidence>
<feature type="binding site" evidence="7 8">
    <location>
        <position position="118"/>
    </location>
    <ligand>
        <name>S-adenosyl-L-methionine</name>
        <dbReference type="ChEBI" id="CHEBI:59789"/>
    </ligand>
</feature>
<feature type="binding site" evidence="7 8">
    <location>
        <position position="57"/>
    </location>
    <ligand>
        <name>S-adenosyl-L-methionine</name>
        <dbReference type="ChEBI" id="CHEBI:59789"/>
    </ligand>
</feature>
<keyword evidence="4 7" id="KW-0808">Transferase</keyword>
<protein>
    <recommendedName>
        <fullName evidence="7">Probable ribosomal RNA small subunit methyltransferase A</fullName>
        <ecNumber evidence="7">2.1.1.-</ecNumber>
    </recommendedName>
    <alternativeName>
        <fullName evidence="7">16S rRNA dimethyladenosine transferase</fullName>
    </alternativeName>
    <alternativeName>
        <fullName evidence="7">16S rRNA dimethylase</fullName>
    </alternativeName>
    <alternativeName>
        <fullName evidence="7">S-adenosylmethionine-6-N',N'-adenosyl(rRNA) dimethyltransferase</fullName>
    </alternativeName>
</protein>
<evidence type="ECO:0000256" key="1">
    <source>
        <dbReference type="ARBA" id="ARBA00022490"/>
    </source>
</evidence>
<feature type="binding site" evidence="7 8">
    <location>
        <position position="32"/>
    </location>
    <ligand>
        <name>S-adenosyl-L-methionine</name>
        <dbReference type="ChEBI" id="CHEBI:59789"/>
    </ligand>
</feature>
<dbReference type="InterPro" id="IPR011530">
    <property type="entry name" value="rRNA_adenine_dimethylase"/>
</dbReference>
<organism evidence="10 11">
    <name type="scientific">Thermoproteota archaeon</name>
    <dbReference type="NCBI Taxonomy" id="2056631"/>
    <lineage>
        <taxon>Archaea</taxon>
        <taxon>Thermoproteota</taxon>
    </lineage>
</organism>
<feature type="domain" description="Ribosomal RNA adenine methylase transferase N-terminal" evidence="9">
    <location>
        <begin position="37"/>
        <end position="202"/>
    </location>
</feature>
<keyword evidence="5 7" id="KW-0949">S-adenosyl-L-methionine</keyword>
<comment type="function">
    <text evidence="7">Specifically dimethylates two adjacent adenosines in the loop of a conserved hairpin near the 3'-end of 16S rRNA in the 30S particle. May play a critical role in biogenesis of 30S subunits.</text>
</comment>
<keyword evidence="2 7" id="KW-0698">rRNA processing</keyword>
<dbReference type="SMART" id="SM00650">
    <property type="entry name" value="rADc"/>
    <property type="match status" value="1"/>
</dbReference>
<name>A0A497EYJ0_9CREN</name>
<evidence type="ECO:0000256" key="8">
    <source>
        <dbReference type="PROSITE-ProRule" id="PRU01026"/>
    </source>
</evidence>
<feature type="binding site" evidence="7 8">
    <location>
        <position position="103"/>
    </location>
    <ligand>
        <name>S-adenosyl-L-methionine</name>
        <dbReference type="ChEBI" id="CHEBI:59789"/>
    </ligand>
</feature>
<dbReference type="SUPFAM" id="SSF53335">
    <property type="entry name" value="S-adenosyl-L-methionine-dependent methyltransferases"/>
    <property type="match status" value="1"/>
</dbReference>
<dbReference type="PROSITE" id="PS51689">
    <property type="entry name" value="SAM_RNA_A_N6_MT"/>
    <property type="match status" value="1"/>
</dbReference>
<dbReference type="InterPro" id="IPR023165">
    <property type="entry name" value="rRNA_Ade_diMease-like_C"/>
</dbReference>
<dbReference type="HAMAP" id="MF_00607">
    <property type="entry name" value="16SrRNA_methyltr_A"/>
    <property type="match status" value="1"/>
</dbReference>
<accession>A0A497EYJ0</accession>
<evidence type="ECO:0000256" key="7">
    <source>
        <dbReference type="HAMAP-Rule" id="MF_00607"/>
    </source>
</evidence>
<dbReference type="PANTHER" id="PTHR11727">
    <property type="entry name" value="DIMETHYLADENOSINE TRANSFERASE"/>
    <property type="match status" value="1"/>
</dbReference>
<feature type="binding site" evidence="7 8">
    <location>
        <position position="30"/>
    </location>
    <ligand>
        <name>S-adenosyl-L-methionine</name>
        <dbReference type="ChEBI" id="CHEBI:59789"/>
    </ligand>
</feature>
<dbReference type="Gene3D" id="1.10.8.100">
    <property type="entry name" value="Ribosomal RNA adenine dimethylase-like, domain 2"/>
    <property type="match status" value="1"/>
</dbReference>
<dbReference type="CDD" id="cd02440">
    <property type="entry name" value="AdoMet_MTases"/>
    <property type="match status" value="1"/>
</dbReference>
<evidence type="ECO:0000313" key="11">
    <source>
        <dbReference type="Proteomes" id="UP000268446"/>
    </source>
</evidence>
<evidence type="ECO:0000313" key="10">
    <source>
        <dbReference type="EMBL" id="RLE52091.1"/>
    </source>
</evidence>